<feature type="domain" description="Glycoside-hydrolase family GH114 TIM-barrel" evidence="1">
    <location>
        <begin position="44"/>
        <end position="154"/>
    </location>
</feature>
<organism evidence="2 3">
    <name type="scientific">Catellatospora coxensis</name>
    <dbReference type="NCBI Taxonomy" id="310354"/>
    <lineage>
        <taxon>Bacteria</taxon>
        <taxon>Bacillati</taxon>
        <taxon>Actinomycetota</taxon>
        <taxon>Actinomycetes</taxon>
        <taxon>Micromonosporales</taxon>
        <taxon>Micromonosporaceae</taxon>
        <taxon>Catellatospora</taxon>
    </lineage>
</organism>
<accession>A0A8J3KVR7</accession>
<dbReference type="InterPro" id="IPR013785">
    <property type="entry name" value="Aldolase_TIM"/>
</dbReference>
<protein>
    <recommendedName>
        <fullName evidence="1">Glycoside-hydrolase family GH114 TIM-barrel domain-containing protein</fullName>
    </recommendedName>
</protein>
<dbReference type="AlphaFoldDB" id="A0A8J3KVR7"/>
<evidence type="ECO:0000313" key="3">
    <source>
        <dbReference type="Proteomes" id="UP000630887"/>
    </source>
</evidence>
<sequence>MRIAGVRVPVSAVVVLGCVACATPARPTHWYDAPPPAAVPDRLRWQWSLAAPPQAAVADVFVLDGFTTAAATVEDLHHARRRAVCYLPLAEVERDRPDAARFPAEMTSDAGRVRWDAPEGELRTRITPILTDRLRLCRDKGFDAAVLDQLAGAPSSVVDELVQQAHRMSLPVGLLDADHADADLTVPDSPDRPPG</sequence>
<dbReference type="RefSeq" id="WP_203694318.1">
    <property type="nucleotide sequence ID" value="NZ_BAAALC010000032.1"/>
</dbReference>
<dbReference type="Proteomes" id="UP000630887">
    <property type="component" value="Unassembled WGS sequence"/>
</dbReference>
<evidence type="ECO:0000313" key="2">
    <source>
        <dbReference type="EMBL" id="GIG07985.1"/>
    </source>
</evidence>
<dbReference type="EMBL" id="BONI01000041">
    <property type="protein sequence ID" value="GIG07985.1"/>
    <property type="molecule type" value="Genomic_DNA"/>
</dbReference>
<comment type="caution">
    <text evidence="2">The sequence shown here is derived from an EMBL/GenBank/DDBJ whole genome shotgun (WGS) entry which is preliminary data.</text>
</comment>
<keyword evidence="3" id="KW-1185">Reference proteome</keyword>
<name>A0A8J3KVR7_9ACTN</name>
<dbReference type="Pfam" id="PF03537">
    <property type="entry name" value="Glyco_hydro_114"/>
    <property type="match status" value="1"/>
</dbReference>
<proteinExistence type="predicted"/>
<dbReference type="PROSITE" id="PS51257">
    <property type="entry name" value="PROKAR_LIPOPROTEIN"/>
    <property type="match status" value="1"/>
</dbReference>
<dbReference type="Gene3D" id="3.20.20.70">
    <property type="entry name" value="Aldolase class I"/>
    <property type="match status" value="1"/>
</dbReference>
<dbReference type="InterPro" id="IPR004352">
    <property type="entry name" value="GH114_TIM-barrel"/>
</dbReference>
<reference evidence="2 3" key="1">
    <citation type="submission" date="2021-01" db="EMBL/GenBank/DDBJ databases">
        <title>Whole genome shotgun sequence of Catellatospora coxensis NBRC 107359.</title>
        <authorList>
            <person name="Komaki H."/>
            <person name="Tamura T."/>
        </authorList>
    </citation>
    <scope>NUCLEOTIDE SEQUENCE [LARGE SCALE GENOMIC DNA]</scope>
    <source>
        <strain evidence="2 3">NBRC 107359</strain>
    </source>
</reference>
<gene>
    <name evidence="2" type="ORF">Cco03nite_46850</name>
</gene>
<evidence type="ECO:0000259" key="1">
    <source>
        <dbReference type="Pfam" id="PF03537"/>
    </source>
</evidence>